<dbReference type="EMBL" id="JACHBI010000001">
    <property type="protein sequence ID" value="MBB5572340.1"/>
    <property type="molecule type" value="Genomic_DNA"/>
</dbReference>
<organism evidence="1 2">
    <name type="scientific">Rhizobium paranaense</name>
    <dbReference type="NCBI Taxonomy" id="1650438"/>
    <lineage>
        <taxon>Bacteria</taxon>
        <taxon>Pseudomonadati</taxon>
        <taxon>Pseudomonadota</taxon>
        <taxon>Alphaproteobacteria</taxon>
        <taxon>Hyphomicrobiales</taxon>
        <taxon>Rhizobiaceae</taxon>
        <taxon>Rhizobium/Agrobacterium group</taxon>
        <taxon>Rhizobium</taxon>
    </lineage>
</organism>
<evidence type="ECO:0000313" key="2">
    <source>
        <dbReference type="Proteomes" id="UP000549882"/>
    </source>
</evidence>
<accession>A0A7W8XN71</accession>
<evidence type="ECO:0000313" key="1">
    <source>
        <dbReference type="EMBL" id="MBB5572340.1"/>
    </source>
</evidence>
<name>A0A7W8XN71_9HYPH</name>
<protein>
    <submittedName>
        <fullName evidence="1">Uncharacterized protein</fullName>
    </submittedName>
</protein>
<proteinExistence type="predicted"/>
<reference evidence="1 2" key="1">
    <citation type="submission" date="2020-08" db="EMBL/GenBank/DDBJ databases">
        <title>Genomic Encyclopedia of Type Strains, Phase IV (KMG-V): Genome sequencing to study the core and pangenomes of soil and plant-associated prokaryotes.</title>
        <authorList>
            <person name="Whitman W."/>
        </authorList>
    </citation>
    <scope>NUCLEOTIDE SEQUENCE [LARGE SCALE GENOMIC DNA]</scope>
    <source>
        <strain evidence="1 2">SEMIA 4064</strain>
    </source>
</reference>
<gene>
    <name evidence="1" type="ORF">GGD50_000916</name>
</gene>
<sequence length="83" mass="9185">MTRTKEKSRLAFHISRWCAKSGFAHDDRLDALAMAAAYWVESMAILQRSDGSGSIDSSPSEKVHKCMWIIRGPYNQAKPAGTG</sequence>
<dbReference type="Proteomes" id="UP000549882">
    <property type="component" value="Unassembled WGS sequence"/>
</dbReference>
<dbReference type="AlphaFoldDB" id="A0A7W8XN71"/>
<comment type="caution">
    <text evidence="1">The sequence shown here is derived from an EMBL/GenBank/DDBJ whole genome shotgun (WGS) entry which is preliminary data.</text>
</comment>
<keyword evidence="2" id="KW-1185">Reference proteome</keyword>